<proteinExistence type="inferred from homology"/>
<gene>
    <name evidence="4" type="ORF">GPECTOR_55g318</name>
</gene>
<dbReference type="EMBL" id="LSYV01000056">
    <property type="protein sequence ID" value="KXZ45412.1"/>
    <property type="molecule type" value="Genomic_DNA"/>
</dbReference>
<organism evidence="4 5">
    <name type="scientific">Gonium pectorale</name>
    <name type="common">Green alga</name>
    <dbReference type="NCBI Taxonomy" id="33097"/>
    <lineage>
        <taxon>Eukaryota</taxon>
        <taxon>Viridiplantae</taxon>
        <taxon>Chlorophyta</taxon>
        <taxon>core chlorophytes</taxon>
        <taxon>Chlorophyceae</taxon>
        <taxon>CS clade</taxon>
        <taxon>Chlamydomonadales</taxon>
        <taxon>Volvocaceae</taxon>
        <taxon>Gonium</taxon>
    </lineage>
</organism>
<evidence type="ECO:0000313" key="4">
    <source>
        <dbReference type="EMBL" id="KXZ45412.1"/>
    </source>
</evidence>
<keyword evidence="2" id="KW-0808">Transferase</keyword>
<comment type="caution">
    <text evidence="4">The sequence shown here is derived from an EMBL/GenBank/DDBJ whole genome shotgun (WGS) entry which is preliminary data.</text>
</comment>
<evidence type="ECO:0000256" key="2">
    <source>
        <dbReference type="ARBA" id="ARBA00022679"/>
    </source>
</evidence>
<protein>
    <recommendedName>
        <fullName evidence="3">Glycosyl transferase CAP10 domain-containing protein</fullName>
    </recommendedName>
</protein>
<keyword evidence="5" id="KW-1185">Reference proteome</keyword>
<name>A0A150G6D9_GONPE</name>
<evidence type="ECO:0000256" key="1">
    <source>
        <dbReference type="ARBA" id="ARBA00010118"/>
    </source>
</evidence>
<reference evidence="5" key="1">
    <citation type="journal article" date="2016" name="Nat. Commun.">
        <title>The Gonium pectorale genome demonstrates co-option of cell cycle regulation during the evolution of multicellularity.</title>
        <authorList>
            <person name="Hanschen E.R."/>
            <person name="Marriage T.N."/>
            <person name="Ferris P.J."/>
            <person name="Hamaji T."/>
            <person name="Toyoda A."/>
            <person name="Fujiyama A."/>
            <person name="Neme R."/>
            <person name="Noguchi H."/>
            <person name="Minakuchi Y."/>
            <person name="Suzuki M."/>
            <person name="Kawai-Toyooka H."/>
            <person name="Smith D.R."/>
            <person name="Sparks H."/>
            <person name="Anderson J."/>
            <person name="Bakaric R."/>
            <person name="Luria V."/>
            <person name="Karger A."/>
            <person name="Kirschner M.W."/>
            <person name="Durand P.M."/>
            <person name="Michod R.E."/>
            <person name="Nozaki H."/>
            <person name="Olson B.J."/>
        </authorList>
    </citation>
    <scope>NUCLEOTIDE SEQUENCE [LARGE SCALE GENOMIC DNA]</scope>
    <source>
        <strain evidence="5">NIES-2863</strain>
    </source>
</reference>
<dbReference type="Pfam" id="PF05686">
    <property type="entry name" value="Glyco_transf_90"/>
    <property type="match status" value="1"/>
</dbReference>
<evidence type="ECO:0000259" key="3">
    <source>
        <dbReference type="SMART" id="SM00672"/>
    </source>
</evidence>
<dbReference type="Proteomes" id="UP000075714">
    <property type="component" value="Unassembled WGS sequence"/>
</dbReference>
<dbReference type="SMART" id="SM00672">
    <property type="entry name" value="CAP10"/>
    <property type="match status" value="1"/>
</dbReference>
<dbReference type="InterPro" id="IPR051091">
    <property type="entry name" value="O-Glucosyltr/Glycosyltrsf_90"/>
</dbReference>
<feature type="domain" description="Glycosyl transferase CAP10" evidence="3">
    <location>
        <begin position="36"/>
        <end position="295"/>
    </location>
</feature>
<dbReference type="AlphaFoldDB" id="A0A150G6D9"/>
<dbReference type="OrthoDB" id="541052at2759"/>
<accession>A0A150G6D9</accession>
<dbReference type="PANTHER" id="PTHR12203">
    <property type="entry name" value="KDEL LYS-ASP-GLU-LEU CONTAINING - RELATED"/>
    <property type="match status" value="1"/>
</dbReference>
<comment type="similarity">
    <text evidence="1">Belongs to the glycosyltransferase 90 family.</text>
</comment>
<sequence>MRPDPDGDEPARTWASYYVQYFHRRMGRALASGRVKLPNVMFVYNTDDNAPRFGAPDRNLPVPLLSLVKSAGLTDGDDLDVLVPQMFQVHNSHYTTPWHLKTDRAFFRGIGFCSDQWRARYPACPDPCARTFLSYLSERDRQAGNASALDVGLVETWKHRDPTPSKSCLPYDLPVLDRVPLGNHSSYKWLLQMEGITASNRLGLLMLVNSVVVMQRSYWLEYFYRSVKPWVHYVPFWNSTAPDGRPLGMDDVYGTLDELRRLDRERPEALQRIVAAANEFAVRYLTPYGRALYYQSALSAYKSLFPDMDSFVESFVGRMRAAGWRI</sequence>
<dbReference type="PANTHER" id="PTHR12203:SF35">
    <property type="entry name" value="PROTEIN O-GLUCOSYLTRANSFERASE 1"/>
    <property type="match status" value="1"/>
</dbReference>
<dbReference type="GO" id="GO:0016740">
    <property type="term" value="F:transferase activity"/>
    <property type="evidence" value="ECO:0007669"/>
    <property type="project" value="UniProtKB-KW"/>
</dbReference>
<dbReference type="InterPro" id="IPR006598">
    <property type="entry name" value="CAP10"/>
</dbReference>
<evidence type="ECO:0000313" key="5">
    <source>
        <dbReference type="Proteomes" id="UP000075714"/>
    </source>
</evidence>